<feature type="transmembrane region" description="Helical" evidence="14">
    <location>
        <begin position="209"/>
        <end position="225"/>
    </location>
</feature>
<evidence type="ECO:0000256" key="11">
    <source>
        <dbReference type="ARBA" id="ARBA00033184"/>
    </source>
</evidence>
<evidence type="ECO:0000259" key="16">
    <source>
        <dbReference type="Pfam" id="PF12250"/>
    </source>
</evidence>
<protein>
    <recommendedName>
        <fullName evidence="5">Galactan 5-O-arabinofuranosyltransferase</fullName>
        <ecNumber evidence="4">2.4.2.46</ecNumber>
    </recommendedName>
    <alternativeName>
        <fullName evidence="11">Arabinofuranosyltransferase AftA</fullName>
    </alternativeName>
</protein>
<evidence type="ECO:0000256" key="10">
    <source>
        <dbReference type="ARBA" id="ARBA00023136"/>
    </source>
</evidence>
<comment type="similarity">
    <text evidence="3">Belongs to the glycosyltransferase 85 family.</text>
</comment>
<dbReference type="Proteomes" id="UP001501116">
    <property type="component" value="Unassembled WGS sequence"/>
</dbReference>
<keyword evidence="10 14" id="KW-0472">Membrane</keyword>
<dbReference type="RefSeq" id="WP_344413284.1">
    <property type="nucleotide sequence ID" value="NZ_BAAANN010000002.1"/>
</dbReference>
<keyword evidence="7" id="KW-0808">Transferase</keyword>
<feature type="transmembrane region" description="Helical" evidence="14">
    <location>
        <begin position="260"/>
        <end position="279"/>
    </location>
</feature>
<comment type="pathway">
    <text evidence="2">Cell wall biogenesis; cell wall polysaccharide biosynthesis.</text>
</comment>
<comment type="caution">
    <text evidence="17">The sequence shown here is derived from an EMBL/GenBank/DDBJ whole genome shotgun (WGS) entry which is preliminary data.</text>
</comment>
<feature type="transmembrane region" description="Helical" evidence="14">
    <location>
        <begin position="285"/>
        <end position="304"/>
    </location>
</feature>
<dbReference type="EMBL" id="BAAANN010000002">
    <property type="protein sequence ID" value="GAA1942297.1"/>
    <property type="molecule type" value="Genomic_DNA"/>
</dbReference>
<evidence type="ECO:0000256" key="12">
    <source>
        <dbReference type="ARBA" id="ARBA00034030"/>
    </source>
</evidence>
<comment type="subcellular location">
    <subcellularLocation>
        <location evidence="1">Cell membrane</location>
        <topology evidence="1">Multi-pass membrane protein</topology>
    </subcellularLocation>
</comment>
<evidence type="ECO:0000313" key="18">
    <source>
        <dbReference type="Proteomes" id="UP001501116"/>
    </source>
</evidence>
<accession>A0ABN2Q2B1</accession>
<keyword evidence="6" id="KW-1003">Cell membrane</keyword>
<evidence type="ECO:0000256" key="2">
    <source>
        <dbReference type="ARBA" id="ARBA00004776"/>
    </source>
</evidence>
<sequence>MSTPRAPGVTAGTRPLDPTTEPGAVAETARVRRIFTELPVAVLAAAVVSLLVQFAVRKLHLPTASFLPSALSAFSIAAAAAVILFLAARAKWPRWATVASWILPGTVGTVWLSFSLAGSKLYLGGLAWDQTTRVQYLERLTDSASLADLNYAGLPPFYPAGWFWVGGRFANLFGFEGWEAYQPFAIVTIAAAAAAAFVLWSAVVSRRTALLLALATTIVGLRGPIYEPYSWALLALLPPLVFIAWALFKGAVRERADRAEVLVPMAVVGVFLGIAGAVYTLVFGFFLFLLVAFAVAAFLTARTRRLAPAGITFRRLIARLVGIGLFALPFVAAAWVPYLVAMVTHQPEGSTALRYLPENGAEFPLPMFHASISGVVCLAGAVWLLFVWRRSVAARVLAGLAGLCYAWYALSMLASVRQLTLLPFRIEPLLEVTLWCAGVLAGVELLRWVLPRFGHLFDHVPTPSWMTPSRVTGRNAAAGVLALLCVVSGTQTADKVPLMPGFLFSAFADYDLTGTNAHGHRDPEKDGYYLPKLASTVESMGGAKPVVLTAFNDLLSVRPYYGFQTTISGWANPLADYNARAAEIEAWTKSGSAAELVRKLDASKFRAPDVFVLRRDGDSLMLTLTYDLYPGMENIGYRNVSFPAKLFDGPSFHRENVGPFAVIGRAHPA</sequence>
<evidence type="ECO:0000256" key="5">
    <source>
        <dbReference type="ARBA" id="ARBA00020482"/>
    </source>
</evidence>
<evidence type="ECO:0000256" key="13">
    <source>
        <dbReference type="SAM" id="MobiDB-lite"/>
    </source>
</evidence>
<dbReference type="InterPro" id="IPR020959">
    <property type="entry name" value="ArabinofuranosylTrfase_AftA_C"/>
</dbReference>
<evidence type="ECO:0000259" key="15">
    <source>
        <dbReference type="Pfam" id="PF12249"/>
    </source>
</evidence>
<evidence type="ECO:0000313" key="17">
    <source>
        <dbReference type="EMBL" id="GAA1942297.1"/>
    </source>
</evidence>
<feature type="domain" description="Arabinofuranosyltransferase AftA N-terminal" evidence="16">
    <location>
        <begin position="40"/>
        <end position="448"/>
    </location>
</feature>
<evidence type="ECO:0000256" key="9">
    <source>
        <dbReference type="ARBA" id="ARBA00022989"/>
    </source>
</evidence>
<feature type="transmembrane region" description="Helical" evidence="14">
    <location>
        <begin position="95"/>
        <end position="114"/>
    </location>
</feature>
<evidence type="ECO:0000256" key="14">
    <source>
        <dbReference type="SAM" id="Phobius"/>
    </source>
</evidence>
<keyword evidence="18" id="KW-1185">Reference proteome</keyword>
<feature type="transmembrane region" description="Helical" evidence="14">
    <location>
        <begin position="38"/>
        <end position="56"/>
    </location>
</feature>
<evidence type="ECO:0000256" key="4">
    <source>
        <dbReference type="ARBA" id="ARBA00012037"/>
    </source>
</evidence>
<keyword evidence="9 14" id="KW-1133">Transmembrane helix</keyword>
<feature type="transmembrane region" description="Helical" evidence="14">
    <location>
        <begin position="392"/>
        <end position="410"/>
    </location>
</feature>
<name>A0ABN2Q2B1_9PSEU</name>
<feature type="region of interest" description="Disordered" evidence="13">
    <location>
        <begin position="1"/>
        <end position="21"/>
    </location>
</feature>
<evidence type="ECO:0000256" key="1">
    <source>
        <dbReference type="ARBA" id="ARBA00004651"/>
    </source>
</evidence>
<dbReference type="EC" id="2.4.2.46" evidence="4"/>
<feature type="transmembrane region" description="Helical" evidence="14">
    <location>
        <begin position="231"/>
        <end position="248"/>
    </location>
</feature>
<evidence type="ECO:0000256" key="6">
    <source>
        <dbReference type="ARBA" id="ARBA00022475"/>
    </source>
</evidence>
<organism evidence="17 18">
    <name type="scientific">Amycolatopsis minnesotensis</name>
    <dbReference type="NCBI Taxonomy" id="337894"/>
    <lineage>
        <taxon>Bacteria</taxon>
        <taxon>Bacillati</taxon>
        <taxon>Actinomycetota</taxon>
        <taxon>Actinomycetes</taxon>
        <taxon>Pseudonocardiales</taxon>
        <taxon>Pseudonocardiaceae</taxon>
        <taxon>Amycolatopsis</taxon>
    </lineage>
</organism>
<gene>
    <name evidence="17" type="ORF">GCM10009754_07120</name>
</gene>
<feature type="transmembrane region" description="Helical" evidence="14">
    <location>
        <begin position="363"/>
        <end position="385"/>
    </location>
</feature>
<dbReference type="InterPro" id="IPR020963">
    <property type="entry name" value="ArabinofuranosylTrfase_AftA_N"/>
</dbReference>
<comment type="catalytic activity">
    <reaction evidence="12">
        <text>Adds an alpha-D-arabinofuranosyl group from trans,octacis-decaprenylphospho-beta-D-arabinofuranose at the 5-O-position of the eighth, tenth and twelfth galactofuranose unit of the galactofuranan chain of [beta-D-galactofuranosyl-(1-&gt;5)-beta-D-galactofuranosyl-(1-&gt;6)]14-beta-D-galactofuranosyl-(1-&gt;5)-beta-D-galactofuranosyl-(1-&gt;4)-alpha-L-rhamnopyranosyl-(1-&gt;3)-N-acetyl-alpha-D-glucosaminyl-diphospho-trans,octacis-decaprenol.</text>
        <dbReference type="EC" id="2.4.2.46"/>
    </reaction>
</comment>
<reference evidence="17 18" key="1">
    <citation type="journal article" date="2019" name="Int. J. Syst. Evol. Microbiol.">
        <title>The Global Catalogue of Microorganisms (GCM) 10K type strain sequencing project: providing services to taxonomists for standard genome sequencing and annotation.</title>
        <authorList>
            <consortium name="The Broad Institute Genomics Platform"/>
            <consortium name="The Broad Institute Genome Sequencing Center for Infectious Disease"/>
            <person name="Wu L."/>
            <person name="Ma J."/>
        </authorList>
    </citation>
    <scope>NUCLEOTIDE SEQUENCE [LARGE SCALE GENOMIC DNA]</scope>
    <source>
        <strain evidence="17 18">JCM 14545</strain>
    </source>
</reference>
<feature type="transmembrane region" description="Helical" evidence="14">
    <location>
        <begin position="68"/>
        <end position="88"/>
    </location>
</feature>
<dbReference type="Pfam" id="PF12250">
    <property type="entry name" value="AftA_N"/>
    <property type="match status" value="1"/>
</dbReference>
<feature type="transmembrane region" description="Helical" evidence="14">
    <location>
        <begin position="180"/>
        <end position="202"/>
    </location>
</feature>
<evidence type="ECO:0000256" key="8">
    <source>
        <dbReference type="ARBA" id="ARBA00022692"/>
    </source>
</evidence>
<feature type="transmembrane region" description="Helical" evidence="14">
    <location>
        <begin position="316"/>
        <end position="343"/>
    </location>
</feature>
<evidence type="ECO:0000256" key="7">
    <source>
        <dbReference type="ARBA" id="ARBA00022679"/>
    </source>
</evidence>
<proteinExistence type="inferred from homology"/>
<evidence type="ECO:0000256" key="3">
    <source>
        <dbReference type="ARBA" id="ARBA00009655"/>
    </source>
</evidence>
<feature type="domain" description="Arabinofuranosyltransferase AftA C-terminal" evidence="15">
    <location>
        <begin position="508"/>
        <end position="664"/>
    </location>
</feature>
<keyword evidence="8 14" id="KW-0812">Transmembrane</keyword>
<dbReference type="Pfam" id="PF12249">
    <property type="entry name" value="AftA_C"/>
    <property type="match status" value="1"/>
</dbReference>